<comment type="caution">
    <text evidence="2">The sequence shown here is derived from an EMBL/GenBank/DDBJ whole genome shotgun (WGS) entry which is preliminary data.</text>
</comment>
<keyword evidence="1" id="KW-1133">Transmembrane helix</keyword>
<keyword evidence="1" id="KW-0472">Membrane</keyword>
<sequence>MSEILGMSADTIFLTVLATLALGLLVVVTGGVAYLTTLEWRDRRRQDQEKRDQRPKRR</sequence>
<evidence type="ECO:0000256" key="1">
    <source>
        <dbReference type="SAM" id="Phobius"/>
    </source>
</evidence>
<evidence type="ECO:0000313" key="3">
    <source>
        <dbReference type="Proteomes" id="UP000757435"/>
    </source>
</evidence>
<accession>A0A951QB67</accession>
<feature type="transmembrane region" description="Helical" evidence="1">
    <location>
        <begin position="12"/>
        <end position="35"/>
    </location>
</feature>
<proteinExistence type="predicted"/>
<dbReference type="EMBL" id="JAHHHD010000006">
    <property type="protein sequence ID" value="MBW4658659.1"/>
    <property type="molecule type" value="Genomic_DNA"/>
</dbReference>
<protein>
    <submittedName>
        <fullName evidence="2">Uncharacterized protein</fullName>
    </submittedName>
</protein>
<reference evidence="2" key="2">
    <citation type="journal article" date="2022" name="Microbiol. Resour. Announc.">
        <title>Metagenome Sequencing to Explore Phylogenomics of Terrestrial Cyanobacteria.</title>
        <authorList>
            <person name="Ward R.D."/>
            <person name="Stajich J.E."/>
            <person name="Johansen J.R."/>
            <person name="Huntemann M."/>
            <person name="Clum A."/>
            <person name="Foster B."/>
            <person name="Foster B."/>
            <person name="Roux S."/>
            <person name="Palaniappan K."/>
            <person name="Varghese N."/>
            <person name="Mukherjee S."/>
            <person name="Reddy T.B.K."/>
            <person name="Daum C."/>
            <person name="Copeland A."/>
            <person name="Chen I.A."/>
            <person name="Ivanova N.N."/>
            <person name="Kyrpides N.C."/>
            <person name="Shapiro N."/>
            <person name="Eloe-Fadrosh E.A."/>
            <person name="Pietrasiak N."/>
        </authorList>
    </citation>
    <scope>NUCLEOTIDE SEQUENCE</scope>
    <source>
        <strain evidence="2">UHER 2000/2452</strain>
    </source>
</reference>
<dbReference type="Proteomes" id="UP000757435">
    <property type="component" value="Unassembled WGS sequence"/>
</dbReference>
<organism evidence="2 3">
    <name type="scientific">Drouetiella hepatica Uher 2000/2452</name>
    <dbReference type="NCBI Taxonomy" id="904376"/>
    <lineage>
        <taxon>Bacteria</taxon>
        <taxon>Bacillati</taxon>
        <taxon>Cyanobacteriota</taxon>
        <taxon>Cyanophyceae</taxon>
        <taxon>Oculatellales</taxon>
        <taxon>Oculatellaceae</taxon>
        <taxon>Drouetiella</taxon>
    </lineage>
</organism>
<evidence type="ECO:0000313" key="2">
    <source>
        <dbReference type="EMBL" id="MBW4658659.1"/>
    </source>
</evidence>
<keyword evidence="1" id="KW-0812">Transmembrane</keyword>
<name>A0A951QB67_9CYAN</name>
<gene>
    <name evidence="2" type="ORF">KME15_08295</name>
</gene>
<reference evidence="2" key="1">
    <citation type="submission" date="2021-05" db="EMBL/GenBank/DDBJ databases">
        <authorList>
            <person name="Pietrasiak N."/>
            <person name="Ward R."/>
            <person name="Stajich J.E."/>
            <person name="Kurbessoian T."/>
        </authorList>
    </citation>
    <scope>NUCLEOTIDE SEQUENCE</scope>
    <source>
        <strain evidence="2">UHER 2000/2452</strain>
    </source>
</reference>
<dbReference type="AlphaFoldDB" id="A0A951QB67"/>